<sequence>MTVIISTPQLDALLDPAAQRKRQEEYAMRVAFVMRKYVPRDENTLRASEPLNSRYGDGLLIWSTPYAATQYSVPMRHSTAGTCDHWDEACARNDMPALIEYAESLFGGE</sequence>
<dbReference type="EMBL" id="VJNE01000024">
    <property type="protein sequence ID" value="MZG28849.1"/>
    <property type="molecule type" value="Genomic_DNA"/>
</dbReference>
<dbReference type="AlphaFoldDB" id="A0A6L8Q6C4"/>
<evidence type="ECO:0008006" key="3">
    <source>
        <dbReference type="Google" id="ProtNLM"/>
    </source>
</evidence>
<name>A0A6L8Q6C4_9ACTN</name>
<organism evidence="1 2">
    <name type="scientific">Adlercreutzia equolifaciens</name>
    <dbReference type="NCBI Taxonomy" id="446660"/>
    <lineage>
        <taxon>Bacteria</taxon>
        <taxon>Bacillati</taxon>
        <taxon>Actinomycetota</taxon>
        <taxon>Coriobacteriia</taxon>
        <taxon>Eggerthellales</taxon>
        <taxon>Eggerthellaceae</taxon>
        <taxon>Adlercreutzia</taxon>
    </lineage>
</organism>
<evidence type="ECO:0000313" key="1">
    <source>
        <dbReference type="EMBL" id="MZG28849.1"/>
    </source>
</evidence>
<gene>
    <name evidence="1" type="ORF">FM068_09705</name>
</gene>
<evidence type="ECO:0000313" key="2">
    <source>
        <dbReference type="Proteomes" id="UP000472380"/>
    </source>
</evidence>
<reference evidence="1 2" key="1">
    <citation type="submission" date="2019-07" db="EMBL/GenBank/DDBJ databases">
        <title>Draft genome sequence of Adlercreutzia equolifaciens IPLA 37004, a human intestinal strain that does not produces equol from daidzein.</title>
        <authorList>
            <person name="Vazquez L."/>
            <person name="Florez A.B."/>
            <person name="Mayo B."/>
        </authorList>
    </citation>
    <scope>NUCLEOTIDE SEQUENCE [LARGE SCALE GENOMIC DNA]</scope>
    <source>
        <strain evidence="1 2">IPLA 37004</strain>
    </source>
</reference>
<protein>
    <recommendedName>
        <fullName evidence="3">Minor capsid protein</fullName>
    </recommendedName>
</protein>
<dbReference type="RefSeq" id="WP_161128282.1">
    <property type="nucleotide sequence ID" value="NZ_VJNE01000024.1"/>
</dbReference>
<comment type="caution">
    <text evidence="1">The sequence shown here is derived from an EMBL/GenBank/DDBJ whole genome shotgun (WGS) entry which is preliminary data.</text>
</comment>
<dbReference type="Proteomes" id="UP000472380">
    <property type="component" value="Unassembled WGS sequence"/>
</dbReference>
<proteinExistence type="predicted"/>
<accession>A0A6L8Q6C4</accession>